<accession>A0A561DRU0</accession>
<dbReference type="InterPro" id="IPR010673">
    <property type="entry name" value="UPF0346"/>
</dbReference>
<evidence type="ECO:0000313" key="4">
    <source>
        <dbReference type="Proteomes" id="UP000319671"/>
    </source>
</evidence>
<dbReference type="Proteomes" id="UP000319671">
    <property type="component" value="Unassembled WGS sequence"/>
</dbReference>
<organism evidence="3 4">
    <name type="scientific">Neobacillus bataviensis</name>
    <dbReference type="NCBI Taxonomy" id="220685"/>
    <lineage>
        <taxon>Bacteria</taxon>
        <taxon>Bacillati</taxon>
        <taxon>Bacillota</taxon>
        <taxon>Bacilli</taxon>
        <taxon>Bacillales</taxon>
        <taxon>Bacillaceae</taxon>
        <taxon>Neobacillus</taxon>
    </lineage>
</organism>
<feature type="domain" description="YozE SAM-like" evidence="2">
    <location>
        <begin position="56"/>
        <end position="121"/>
    </location>
</feature>
<comment type="similarity">
    <text evidence="1">Belongs to the UPF0346 family.</text>
</comment>
<evidence type="ECO:0000256" key="1">
    <source>
        <dbReference type="HAMAP-Rule" id="MF_01538"/>
    </source>
</evidence>
<dbReference type="Gene3D" id="1.10.150.260">
    <property type="entry name" value="YozE SAM-like"/>
    <property type="match status" value="1"/>
</dbReference>
<dbReference type="EMBL" id="VIVN01000002">
    <property type="protein sequence ID" value="TWE06070.1"/>
    <property type="molecule type" value="Genomic_DNA"/>
</dbReference>
<dbReference type="SUPFAM" id="SSF140652">
    <property type="entry name" value="YozE-like"/>
    <property type="match status" value="1"/>
</dbReference>
<dbReference type="Pfam" id="PF06855">
    <property type="entry name" value="YozE_SAM_like"/>
    <property type="match status" value="1"/>
</dbReference>
<evidence type="ECO:0000313" key="3">
    <source>
        <dbReference type="EMBL" id="TWE06070.1"/>
    </source>
</evidence>
<comment type="caution">
    <text evidence="3">The sequence shown here is derived from an EMBL/GenBank/DDBJ whole genome shotgun (WGS) entry which is preliminary data.</text>
</comment>
<gene>
    <name evidence="3" type="ORF">FB550_10288</name>
</gene>
<protein>
    <recommendedName>
        <fullName evidence="1">UPF0346 protein FB550_10288</fullName>
    </recommendedName>
</protein>
<reference evidence="3 4" key="1">
    <citation type="submission" date="2019-06" db="EMBL/GenBank/DDBJ databases">
        <title>Sorghum-associated microbial communities from plants grown in Nebraska, USA.</title>
        <authorList>
            <person name="Schachtman D."/>
        </authorList>
    </citation>
    <scope>NUCLEOTIDE SEQUENCE [LARGE SCALE GENOMIC DNA]</scope>
    <source>
        <strain evidence="3 4">2482</strain>
    </source>
</reference>
<dbReference type="AlphaFoldDB" id="A0A561DRU0"/>
<name>A0A561DRU0_9BACI</name>
<dbReference type="InterPro" id="IPR036806">
    <property type="entry name" value="YozE_SAM-like_sf"/>
</dbReference>
<dbReference type="InterPro" id="IPR023089">
    <property type="entry name" value="YozE_SAM-like"/>
</dbReference>
<evidence type="ECO:0000259" key="2">
    <source>
        <dbReference type="Pfam" id="PF06855"/>
    </source>
</evidence>
<keyword evidence="4" id="KW-1185">Reference proteome</keyword>
<dbReference type="NCBIfam" id="NF010193">
    <property type="entry name" value="PRK13672.1"/>
    <property type="match status" value="1"/>
</dbReference>
<dbReference type="HAMAP" id="MF_01538">
    <property type="entry name" value="UPF0346"/>
    <property type="match status" value="1"/>
</dbReference>
<proteinExistence type="inferred from homology"/>
<sequence>MTFQVNKRAALKRLFFIMVSCNSNWTIRIVSVIVIHKKNDSFPNWTRKALESMRKSFYHFLMKYRHPAPKDDISAFANSAFLDHGFPKTSEDYHLISSYLEMHGQYLKSMSVFDEAWEHYLSAES</sequence>